<accession>A0A6A6BV18</accession>
<organism evidence="1 2">
    <name type="scientific">Zasmidium cellare ATCC 36951</name>
    <dbReference type="NCBI Taxonomy" id="1080233"/>
    <lineage>
        <taxon>Eukaryota</taxon>
        <taxon>Fungi</taxon>
        <taxon>Dikarya</taxon>
        <taxon>Ascomycota</taxon>
        <taxon>Pezizomycotina</taxon>
        <taxon>Dothideomycetes</taxon>
        <taxon>Dothideomycetidae</taxon>
        <taxon>Mycosphaerellales</taxon>
        <taxon>Mycosphaerellaceae</taxon>
        <taxon>Zasmidium</taxon>
    </lineage>
</organism>
<gene>
    <name evidence="1" type="ORF">M409DRAFT_30859</name>
</gene>
<evidence type="ECO:0000313" key="2">
    <source>
        <dbReference type="Proteomes" id="UP000799537"/>
    </source>
</evidence>
<reference evidence="1" key="1">
    <citation type="journal article" date="2020" name="Stud. Mycol.">
        <title>101 Dothideomycetes genomes: a test case for predicting lifestyles and emergence of pathogens.</title>
        <authorList>
            <person name="Haridas S."/>
            <person name="Albert R."/>
            <person name="Binder M."/>
            <person name="Bloem J."/>
            <person name="Labutti K."/>
            <person name="Salamov A."/>
            <person name="Andreopoulos B."/>
            <person name="Baker S."/>
            <person name="Barry K."/>
            <person name="Bills G."/>
            <person name="Bluhm B."/>
            <person name="Cannon C."/>
            <person name="Castanera R."/>
            <person name="Culley D."/>
            <person name="Daum C."/>
            <person name="Ezra D."/>
            <person name="Gonzalez J."/>
            <person name="Henrissat B."/>
            <person name="Kuo A."/>
            <person name="Liang C."/>
            <person name="Lipzen A."/>
            <person name="Lutzoni F."/>
            <person name="Magnuson J."/>
            <person name="Mondo S."/>
            <person name="Nolan M."/>
            <person name="Ohm R."/>
            <person name="Pangilinan J."/>
            <person name="Park H.-J."/>
            <person name="Ramirez L."/>
            <person name="Alfaro M."/>
            <person name="Sun H."/>
            <person name="Tritt A."/>
            <person name="Yoshinaga Y."/>
            <person name="Zwiers L.-H."/>
            <person name="Turgeon B."/>
            <person name="Goodwin S."/>
            <person name="Spatafora J."/>
            <person name="Crous P."/>
            <person name="Grigoriev I."/>
        </authorList>
    </citation>
    <scope>NUCLEOTIDE SEQUENCE</scope>
    <source>
        <strain evidence="1">ATCC 36951</strain>
    </source>
</reference>
<dbReference type="AlphaFoldDB" id="A0A6A6BV18"/>
<evidence type="ECO:0000313" key="1">
    <source>
        <dbReference type="EMBL" id="KAF2158634.1"/>
    </source>
</evidence>
<sequence>MLFDDKSTMLYDEKSSISYTSAKDLGPEIYSVASSSSTSQSLPSEWALTKTKKSLFKSTLYITTSSGTPHHAVSTHCGHSGVTIHTTNDQASEPLITARRYLGDFDVRMPSHNINLKASVRWRFTTHPTVQWDMIMPHGGVEHFEWANSRGSWKLTRRSAAGEEDVVAKWHFSYCSSRLSGDFECVGAGASGELGETFQYVAAAIALAIGKVDRDTNMAVLAGTSS</sequence>
<dbReference type="GeneID" id="54563374"/>
<keyword evidence="2" id="KW-1185">Reference proteome</keyword>
<proteinExistence type="predicted"/>
<protein>
    <submittedName>
        <fullName evidence="1">Uncharacterized protein</fullName>
    </submittedName>
</protein>
<dbReference type="EMBL" id="ML993653">
    <property type="protein sequence ID" value="KAF2158634.1"/>
    <property type="molecule type" value="Genomic_DNA"/>
</dbReference>
<name>A0A6A6BV18_ZASCE</name>
<dbReference type="RefSeq" id="XP_033659523.1">
    <property type="nucleotide sequence ID" value="XM_033810102.1"/>
</dbReference>
<dbReference type="Proteomes" id="UP000799537">
    <property type="component" value="Unassembled WGS sequence"/>
</dbReference>